<dbReference type="STRING" id="573370.DMR_26780"/>
<proteinExistence type="predicted"/>
<sequence length="127" mass="13915">MARSAGHQGECPMAYDIRLVKLINGETVLGKWDEAANKLTEIALLQTIPSQQGVQMMLLPFGYPFETEIGGEIDGAHILYQFKKFPDELQTRYLEATSNLTLSTTGDLKNLSSLAGKGGNISNLLKK</sequence>
<dbReference type="Proteomes" id="UP000009071">
    <property type="component" value="Chromosome"/>
</dbReference>
<accession>C4XUF2</accession>
<gene>
    <name evidence="1" type="ordered locus">DMR_26780</name>
</gene>
<protein>
    <submittedName>
        <fullName evidence="1">Uncharacterized protein</fullName>
    </submittedName>
</protein>
<dbReference type="EMBL" id="AP010904">
    <property type="protein sequence ID" value="BAH76169.1"/>
    <property type="molecule type" value="Genomic_DNA"/>
</dbReference>
<dbReference type="AlphaFoldDB" id="C4XUF2"/>
<dbReference type="KEGG" id="dma:DMR_26780"/>
<dbReference type="Gene3D" id="2.30.30.100">
    <property type="match status" value="1"/>
</dbReference>
<dbReference type="HOGENOM" id="CLU_169584_0_0_7"/>
<evidence type="ECO:0000313" key="2">
    <source>
        <dbReference type="Proteomes" id="UP000009071"/>
    </source>
</evidence>
<evidence type="ECO:0000313" key="1">
    <source>
        <dbReference type="EMBL" id="BAH76169.1"/>
    </source>
</evidence>
<reference evidence="1 2" key="1">
    <citation type="journal article" date="2009" name="Genome Res.">
        <title>Whole genome sequence of Desulfovibrio magneticus strain RS-1 revealed common gene clusters in magnetotactic bacteria.</title>
        <authorList>
            <person name="Nakazawa H."/>
            <person name="Arakaki A."/>
            <person name="Narita-Yamada S."/>
            <person name="Yashiro I."/>
            <person name="Jinno K."/>
            <person name="Aoki N."/>
            <person name="Tsuruyama A."/>
            <person name="Okamura Y."/>
            <person name="Tanikawa S."/>
            <person name="Fujita N."/>
            <person name="Takeyama H."/>
            <person name="Matsunaga T."/>
        </authorList>
    </citation>
    <scope>NUCLEOTIDE SEQUENCE [LARGE SCALE GENOMIC DNA]</scope>
    <source>
        <strain evidence="2">ATCC 700980 / DSM 13731 / RS-1</strain>
    </source>
</reference>
<keyword evidence="2" id="KW-1185">Reference proteome</keyword>
<organism evidence="1 2">
    <name type="scientific">Solidesulfovibrio magneticus (strain ATCC 700980 / DSM 13731 / RS-1)</name>
    <name type="common">Desulfovibrio magneticus</name>
    <dbReference type="NCBI Taxonomy" id="573370"/>
    <lineage>
        <taxon>Bacteria</taxon>
        <taxon>Pseudomonadati</taxon>
        <taxon>Thermodesulfobacteriota</taxon>
        <taxon>Desulfovibrionia</taxon>
        <taxon>Desulfovibrionales</taxon>
        <taxon>Desulfovibrionaceae</taxon>
        <taxon>Solidesulfovibrio</taxon>
    </lineage>
</organism>
<name>C4XUF2_SOLM1</name>
<dbReference type="eggNOG" id="ENOG50335GW">
    <property type="taxonomic scope" value="Bacteria"/>
</dbReference>